<protein>
    <recommendedName>
        <fullName evidence="1">DUF4314 domain-containing protein</fullName>
    </recommendedName>
</protein>
<accession>A0ABN2T2H2</accession>
<sequence length="149" mass="16339">MANPTQRQVREYLMADNGWAGEEVDAFLARHGGLLDGVGVTRATTEEWTLLAMSHNEEQSPEEVGVDGVTLPGARICLIATTDEYTRLEPGAMGTVELIDDAGTVHVHWDTGETLGLIPGEDTWAPLHPRWDAQHMEQVHPASDAEENR</sequence>
<evidence type="ECO:0000259" key="1">
    <source>
        <dbReference type="Pfam" id="PF14192"/>
    </source>
</evidence>
<name>A0ABN2T2H2_9MICO</name>
<dbReference type="RefSeq" id="WP_344066063.1">
    <property type="nucleotide sequence ID" value="NZ_BAAAOH010000001.1"/>
</dbReference>
<reference evidence="2 3" key="1">
    <citation type="journal article" date="2019" name="Int. J. Syst. Evol. Microbiol.">
        <title>The Global Catalogue of Microorganisms (GCM) 10K type strain sequencing project: providing services to taxonomists for standard genome sequencing and annotation.</title>
        <authorList>
            <consortium name="The Broad Institute Genomics Platform"/>
            <consortium name="The Broad Institute Genome Sequencing Center for Infectious Disease"/>
            <person name="Wu L."/>
            <person name="Ma J."/>
        </authorList>
    </citation>
    <scope>NUCLEOTIDE SEQUENCE [LARGE SCALE GENOMIC DNA]</scope>
    <source>
        <strain evidence="2 3">JCM 14902</strain>
    </source>
</reference>
<proteinExistence type="predicted"/>
<dbReference type="Proteomes" id="UP001500326">
    <property type="component" value="Unassembled WGS sequence"/>
</dbReference>
<comment type="caution">
    <text evidence="2">The sequence shown here is derived from an EMBL/GenBank/DDBJ whole genome shotgun (WGS) entry which is preliminary data.</text>
</comment>
<dbReference type="EMBL" id="BAAAOH010000001">
    <property type="protein sequence ID" value="GAA1997266.1"/>
    <property type="molecule type" value="Genomic_DNA"/>
</dbReference>
<organism evidence="2 3">
    <name type="scientific">Microbacterium pumilum</name>
    <dbReference type="NCBI Taxonomy" id="344165"/>
    <lineage>
        <taxon>Bacteria</taxon>
        <taxon>Bacillati</taxon>
        <taxon>Actinomycetota</taxon>
        <taxon>Actinomycetes</taxon>
        <taxon>Micrococcales</taxon>
        <taxon>Microbacteriaceae</taxon>
        <taxon>Microbacterium</taxon>
    </lineage>
</organism>
<dbReference type="InterPro" id="IPR025463">
    <property type="entry name" value="DUF4314"/>
</dbReference>
<gene>
    <name evidence="2" type="ORF">GCM10009777_37890</name>
</gene>
<dbReference type="Pfam" id="PF14192">
    <property type="entry name" value="DUF4314"/>
    <property type="match status" value="1"/>
</dbReference>
<evidence type="ECO:0000313" key="2">
    <source>
        <dbReference type="EMBL" id="GAA1997266.1"/>
    </source>
</evidence>
<feature type="domain" description="DUF4314" evidence="1">
    <location>
        <begin position="72"/>
        <end position="123"/>
    </location>
</feature>
<evidence type="ECO:0000313" key="3">
    <source>
        <dbReference type="Proteomes" id="UP001500326"/>
    </source>
</evidence>
<keyword evidence="3" id="KW-1185">Reference proteome</keyword>